<dbReference type="PANTHER" id="PTHR11439">
    <property type="entry name" value="GAG-POL-RELATED RETROTRANSPOSON"/>
    <property type="match status" value="1"/>
</dbReference>
<dbReference type="Pfam" id="PF07727">
    <property type="entry name" value="RVT_2"/>
    <property type="match status" value="1"/>
</dbReference>
<dbReference type="CDD" id="cd09272">
    <property type="entry name" value="RNase_HI_RT_Ty1"/>
    <property type="match status" value="1"/>
</dbReference>
<feature type="domain" description="Reverse transcriptase Ty1/copia-type" evidence="1">
    <location>
        <begin position="371"/>
        <end position="462"/>
    </location>
</feature>
<gene>
    <name evidence="4" type="ORF">H6P81_016093</name>
</gene>
<comment type="caution">
    <text evidence="4">The sequence shown here is derived from an EMBL/GenBank/DDBJ whole genome shotgun (WGS) entry which is preliminary data.</text>
</comment>
<evidence type="ECO:0000259" key="2">
    <source>
        <dbReference type="Pfam" id="PF22936"/>
    </source>
</evidence>
<dbReference type="Pfam" id="PF25597">
    <property type="entry name" value="SH3_retrovirus"/>
    <property type="match status" value="1"/>
</dbReference>
<dbReference type="InterPro" id="IPR057670">
    <property type="entry name" value="SH3_retrovirus"/>
</dbReference>
<dbReference type="Pfam" id="PF22936">
    <property type="entry name" value="Pol_BBD"/>
    <property type="match status" value="1"/>
</dbReference>
<dbReference type="InterPro" id="IPR054722">
    <property type="entry name" value="PolX-like_BBD"/>
</dbReference>
<dbReference type="Proteomes" id="UP000825729">
    <property type="component" value="Unassembled WGS sequence"/>
</dbReference>
<dbReference type="Pfam" id="PF14223">
    <property type="entry name" value="Retrotran_gag_2"/>
    <property type="match status" value="1"/>
</dbReference>
<organism evidence="4 5">
    <name type="scientific">Aristolochia fimbriata</name>
    <name type="common">White veined hardy Dutchman's pipe vine</name>
    <dbReference type="NCBI Taxonomy" id="158543"/>
    <lineage>
        <taxon>Eukaryota</taxon>
        <taxon>Viridiplantae</taxon>
        <taxon>Streptophyta</taxon>
        <taxon>Embryophyta</taxon>
        <taxon>Tracheophyta</taxon>
        <taxon>Spermatophyta</taxon>
        <taxon>Magnoliopsida</taxon>
        <taxon>Magnoliidae</taxon>
        <taxon>Piperales</taxon>
        <taxon>Aristolochiaceae</taxon>
        <taxon>Aristolochia</taxon>
    </lineage>
</organism>
<protein>
    <recommendedName>
        <fullName evidence="6">Reverse transcriptase Ty1/copia-type domain-containing protein</fullName>
    </recommendedName>
</protein>
<feature type="domain" description="Retrovirus-related Pol polyprotein from transposon TNT 1-94-like beta-barrel" evidence="2">
    <location>
        <begin position="135"/>
        <end position="214"/>
    </location>
</feature>
<reference evidence="4 5" key="1">
    <citation type="submission" date="2021-07" db="EMBL/GenBank/DDBJ databases">
        <title>The Aristolochia fimbriata genome: insights into angiosperm evolution, floral development and chemical biosynthesis.</title>
        <authorList>
            <person name="Jiao Y."/>
        </authorList>
    </citation>
    <scope>NUCLEOTIDE SEQUENCE [LARGE SCALE GENOMIC DNA]</scope>
    <source>
        <strain evidence="4">IBCAS-2021</strain>
        <tissue evidence="4">Leaf</tissue>
    </source>
</reference>
<evidence type="ECO:0000313" key="4">
    <source>
        <dbReference type="EMBL" id="KAG9444753.1"/>
    </source>
</evidence>
<keyword evidence="5" id="KW-1185">Reference proteome</keyword>
<feature type="domain" description="Retroviral polymerase SH3-like" evidence="3">
    <location>
        <begin position="218"/>
        <end position="280"/>
    </location>
</feature>
<name>A0AAV7EBY9_ARIFI</name>
<dbReference type="InterPro" id="IPR013103">
    <property type="entry name" value="RVT_2"/>
</dbReference>
<accession>A0AAV7EBY9</accession>
<evidence type="ECO:0008006" key="6">
    <source>
        <dbReference type="Google" id="ProtNLM"/>
    </source>
</evidence>
<evidence type="ECO:0000259" key="3">
    <source>
        <dbReference type="Pfam" id="PF25597"/>
    </source>
</evidence>
<dbReference type="AlphaFoldDB" id="A0AAV7EBY9"/>
<proteinExistence type="predicted"/>
<sequence>MNSTESISEYFERLKVLADQMEDNGETVDNQRLVEKALRSVNKKFQPKVSAIEEFKDLNKVTLNSLLGSLQAYEIRLKYDDEEETVQALQNCPELKKGQNGHYAKMDMFGESDSNSENALLLTCDVAVEEKNNMWFLDTGSSNHMTGQWDLFTSFDNTVTTKVKFVNNSQILVKGKGQIGIKAKDGSVQKISDVYYVPGLHSNLLSVGQLAEKGIFGSIVYSQVPKELRKKFDDKSVKCIFIGYHNQMKGYKLYNPVTRKTLASRDVIFKEEEEWSWTQEGYQEKVVFPFPNEPSTSETIVRLEVEEDVAPSLPISDEPFPSYSVPCSPSQTNISNFCLFADCDPQTYEEATKDDGWLEAMDKEIASIEKNDTWTLTTLPLEKKSIGVKWVYKTKYQSNGEIDKLKARLVVNGYRQKPGIDYFEVFAPVARLDTVQMILSLAAQVKWTTYQMDVQSAFLNGDSISIIQEFRKVMVRDFAMTDMGLMSYFLGLEVVQTQEEIFVSQQKYARDILKRFKMLDCNSVRTPMEERIKLDQGGKWRIDSDWAGEGGDWRSTSGYAFTLELGFFSWSSKKQQVVALSSIEAEYIAAAYCATQAVWLRQLLEEMYHKQDEPTPVIVWGATSRTPLIQSPTKNKRSPSRHE</sequence>
<evidence type="ECO:0000313" key="5">
    <source>
        <dbReference type="Proteomes" id="UP000825729"/>
    </source>
</evidence>
<dbReference type="EMBL" id="JAINDJ010000006">
    <property type="protein sequence ID" value="KAG9444753.1"/>
    <property type="molecule type" value="Genomic_DNA"/>
</dbReference>
<evidence type="ECO:0000259" key="1">
    <source>
        <dbReference type="Pfam" id="PF07727"/>
    </source>
</evidence>
<dbReference type="PANTHER" id="PTHR11439:SF483">
    <property type="entry name" value="PEPTIDE SYNTHASE GLIP-LIKE, PUTATIVE (AFU_ORTHOLOGUE AFUA_3G12920)-RELATED"/>
    <property type="match status" value="1"/>
</dbReference>